<organism evidence="1 2">
    <name type="scientific">Bacillus phage CP-51</name>
    <dbReference type="NCBI Taxonomy" id="1391188"/>
    <lineage>
        <taxon>Viruses</taxon>
        <taxon>Duplodnaviria</taxon>
        <taxon>Heunggongvirae</taxon>
        <taxon>Uroviricota</taxon>
        <taxon>Caudoviricetes</taxon>
        <taxon>Herelleviridae</taxon>
        <taxon>Spounavirinae</taxon>
        <taxon>Siminovitchvirus</taxon>
        <taxon>Siminovitchvirus CP51</taxon>
    </lineage>
</organism>
<reference evidence="1" key="1">
    <citation type="journal article" date="2014" name="Virology">
        <title>The odd one out: Bacillus ACT bacteriophage CP-51 exhibits unusual properties compared to related Spounavirinae W.Ph. and Bastille.</title>
        <authorList>
            <person name="Klumpp J."/>
            <person name="Schmuki M."/>
            <person name="Sozhamannan S."/>
            <person name="Beyer W."/>
            <person name="Fouts D.E."/>
            <person name="Bernbach V."/>
            <person name="Calendar R."/>
            <person name="Loessner M.J."/>
        </authorList>
    </citation>
    <scope>NUCLEOTIDE SEQUENCE [LARGE SCALE GENOMIC DNA]</scope>
</reference>
<evidence type="ECO:0000313" key="1">
    <source>
        <dbReference type="EMBL" id="AID50589.1"/>
    </source>
</evidence>
<proteinExistence type="predicted"/>
<name>A0A068EPE6_9CAUD</name>
<dbReference type="RefSeq" id="YP_009099198.1">
    <property type="nucleotide sequence ID" value="NC_025423.1"/>
</dbReference>
<evidence type="ECO:0000313" key="2">
    <source>
        <dbReference type="Proteomes" id="UP000027382"/>
    </source>
</evidence>
<keyword evidence="2" id="KW-1185">Reference proteome</keyword>
<dbReference type="GeneID" id="22277097"/>
<dbReference type="EMBL" id="KF554508">
    <property type="protein sequence ID" value="AID50589.1"/>
    <property type="molecule type" value="Genomic_DNA"/>
</dbReference>
<dbReference type="OrthoDB" id="37386at10239"/>
<accession>A0A068EPE6</accession>
<protein>
    <submittedName>
        <fullName evidence="1">Uncharacterized protein</fullName>
    </submittedName>
</protein>
<dbReference type="KEGG" id="vg:22277097"/>
<dbReference type="Proteomes" id="UP000027382">
    <property type="component" value="Segment"/>
</dbReference>
<sequence>MTNEEYMNYEGTDKDDEMVQLKHGDKVVATVRRGDLFRKVDRPEPLGKKMDMDLYK</sequence>